<dbReference type="SMART" id="SM00738">
    <property type="entry name" value="NGN"/>
    <property type="match status" value="1"/>
</dbReference>
<dbReference type="InterPro" id="IPR043425">
    <property type="entry name" value="NusG-like"/>
</dbReference>
<dbReference type="InterPro" id="IPR006645">
    <property type="entry name" value="NGN-like_dom"/>
</dbReference>
<evidence type="ECO:0000313" key="5">
    <source>
        <dbReference type="EMBL" id="NTS30687.1"/>
    </source>
</evidence>
<protein>
    <recommendedName>
        <fullName evidence="4">NusG-like N-terminal domain-containing protein</fullName>
    </recommendedName>
</protein>
<dbReference type="InterPro" id="IPR036735">
    <property type="entry name" value="NGN_dom_sf"/>
</dbReference>
<dbReference type="Gene3D" id="2.30.30.30">
    <property type="match status" value="1"/>
</dbReference>
<comment type="caution">
    <text evidence="5">The sequence shown here is derived from an EMBL/GenBank/DDBJ whole genome shotgun (WGS) entry which is preliminary data.</text>
</comment>
<proteinExistence type="predicted"/>
<evidence type="ECO:0000256" key="1">
    <source>
        <dbReference type="ARBA" id="ARBA00022814"/>
    </source>
</evidence>
<dbReference type="Pfam" id="PF02357">
    <property type="entry name" value="NusG"/>
    <property type="match status" value="1"/>
</dbReference>
<keyword evidence="2" id="KW-0805">Transcription regulation</keyword>
<name>A0A849VRL9_9HYPH</name>
<dbReference type="AlphaFoldDB" id="A0A849VRL9"/>
<keyword evidence="1" id="KW-0889">Transcription antitermination</keyword>
<gene>
    <name evidence="5" type="ORF">HQ945_05425</name>
</gene>
<dbReference type="Gene3D" id="3.30.70.940">
    <property type="entry name" value="NusG, N-terminal domain"/>
    <property type="match status" value="1"/>
</dbReference>
<dbReference type="InterPro" id="IPR014722">
    <property type="entry name" value="Rib_uL2_dom2"/>
</dbReference>
<accession>A0A849VRL9</accession>
<sequence length="193" mass="22030">MKAAIDTDKHWYVVRTRVKGEDKAFENLRKAGFDTYYPRHRIEIQHRRTKAYVVKEQPLMPRYMFVGFAPRNVNFYAVRESDGVECILGVDGRPIIVPSKDVEKIYLAEVDMKFDDTRAARIHRKEEAKTEKETTLMRYPSGSSVFVTDATSPFATFGGIVGEVTKSGTIVALIELFGRMTPVEFEARQLSIA</sequence>
<evidence type="ECO:0000256" key="2">
    <source>
        <dbReference type="ARBA" id="ARBA00023015"/>
    </source>
</evidence>
<dbReference type="CDD" id="cd06091">
    <property type="entry name" value="KOW_NusG"/>
    <property type="match status" value="1"/>
</dbReference>
<dbReference type="PANTHER" id="PTHR30265">
    <property type="entry name" value="RHO-INTERACTING TRANSCRIPTION TERMINATION FACTOR NUSG"/>
    <property type="match status" value="1"/>
</dbReference>
<dbReference type="GO" id="GO:0006354">
    <property type="term" value="P:DNA-templated transcription elongation"/>
    <property type="evidence" value="ECO:0007669"/>
    <property type="project" value="InterPro"/>
</dbReference>
<feature type="domain" description="NusG-like N-terminal" evidence="4">
    <location>
        <begin position="8"/>
        <end position="109"/>
    </location>
</feature>
<dbReference type="Proteomes" id="UP000550508">
    <property type="component" value="Unassembled WGS sequence"/>
</dbReference>
<evidence type="ECO:0000256" key="3">
    <source>
        <dbReference type="ARBA" id="ARBA00023163"/>
    </source>
</evidence>
<reference evidence="5 6" key="1">
    <citation type="submission" date="2020-05" db="EMBL/GenBank/DDBJ databases">
        <authorList>
            <person name="Kim M.K."/>
        </authorList>
    </citation>
    <scope>NUCLEOTIDE SEQUENCE [LARGE SCALE GENOMIC DNA]</scope>
    <source>
        <strain evidence="5 6">BT25</strain>
    </source>
</reference>
<evidence type="ECO:0000259" key="4">
    <source>
        <dbReference type="SMART" id="SM00738"/>
    </source>
</evidence>
<dbReference type="SUPFAM" id="SSF82679">
    <property type="entry name" value="N-utilization substance G protein NusG, N-terminal domain"/>
    <property type="match status" value="1"/>
</dbReference>
<keyword evidence="3" id="KW-0804">Transcription</keyword>
<dbReference type="EMBL" id="JABUMX010000001">
    <property type="protein sequence ID" value="NTS30687.1"/>
    <property type="molecule type" value="Genomic_DNA"/>
</dbReference>
<organism evidence="5 6">
    <name type="scientific">Phyllobacterium pellucidum</name>
    <dbReference type="NCBI Taxonomy" id="2740464"/>
    <lineage>
        <taxon>Bacteria</taxon>
        <taxon>Pseudomonadati</taxon>
        <taxon>Pseudomonadota</taxon>
        <taxon>Alphaproteobacteria</taxon>
        <taxon>Hyphomicrobiales</taxon>
        <taxon>Phyllobacteriaceae</taxon>
        <taxon>Phyllobacterium</taxon>
    </lineage>
</organism>
<dbReference type="RefSeq" id="WP_174207760.1">
    <property type="nucleotide sequence ID" value="NZ_JABUMX010000001.1"/>
</dbReference>
<evidence type="ECO:0000313" key="6">
    <source>
        <dbReference type="Proteomes" id="UP000550508"/>
    </source>
</evidence>
<dbReference type="PANTHER" id="PTHR30265:SF4">
    <property type="entry name" value="KOW MOTIF FAMILY PROTEIN, EXPRESSED"/>
    <property type="match status" value="1"/>
</dbReference>
<dbReference type="GO" id="GO:0031564">
    <property type="term" value="P:transcription antitermination"/>
    <property type="evidence" value="ECO:0007669"/>
    <property type="project" value="UniProtKB-KW"/>
</dbReference>
<keyword evidence="6" id="KW-1185">Reference proteome</keyword>